<feature type="compositionally biased region" description="Basic and acidic residues" evidence="1">
    <location>
        <begin position="92"/>
        <end position="109"/>
    </location>
</feature>
<reference evidence="2" key="2">
    <citation type="submission" date="2021-09" db="EMBL/GenBank/DDBJ databases">
        <authorList>
            <person name="Jia N."/>
            <person name="Wang J."/>
            <person name="Shi W."/>
            <person name="Du L."/>
            <person name="Sun Y."/>
            <person name="Zhan W."/>
            <person name="Jiang J."/>
            <person name="Wang Q."/>
            <person name="Zhang B."/>
            <person name="Ji P."/>
            <person name="Sakyi L.B."/>
            <person name="Cui X."/>
            <person name="Yuan T."/>
            <person name="Jiang B."/>
            <person name="Yang W."/>
            <person name="Lam T.T.-Y."/>
            <person name="Chang Q."/>
            <person name="Ding S."/>
            <person name="Wang X."/>
            <person name="Zhu J."/>
            <person name="Ruan X."/>
            <person name="Zhao L."/>
            <person name="Wei J."/>
            <person name="Que T."/>
            <person name="Du C."/>
            <person name="Cheng J."/>
            <person name="Dai P."/>
            <person name="Han X."/>
            <person name="Huang E."/>
            <person name="Gao Y."/>
            <person name="Liu J."/>
            <person name="Shao H."/>
            <person name="Ye R."/>
            <person name="Li L."/>
            <person name="Wei W."/>
            <person name="Wang X."/>
            <person name="Wang C."/>
            <person name="Huo Q."/>
            <person name="Li W."/>
            <person name="Guo W."/>
            <person name="Chen H."/>
            <person name="Chen S."/>
            <person name="Zhou L."/>
            <person name="Zhou L."/>
            <person name="Ni X."/>
            <person name="Tian J."/>
            <person name="Zhou Y."/>
            <person name="Sheng Y."/>
            <person name="Liu T."/>
            <person name="Pan Y."/>
            <person name="Xia L."/>
            <person name="Li J."/>
            <person name="Zhao F."/>
            <person name="Cao W."/>
        </authorList>
    </citation>
    <scope>NUCLEOTIDE SEQUENCE</scope>
    <source>
        <strain evidence="2">Rmic-2018</strain>
        <tissue evidence="2">Larvae</tissue>
    </source>
</reference>
<dbReference type="EMBL" id="JABSTU010000004">
    <property type="protein sequence ID" value="KAH8034089.1"/>
    <property type="molecule type" value="Genomic_DNA"/>
</dbReference>
<feature type="compositionally biased region" description="Basic residues" evidence="1">
    <location>
        <begin position="27"/>
        <end position="44"/>
    </location>
</feature>
<comment type="caution">
    <text evidence="2">The sequence shown here is derived from an EMBL/GenBank/DDBJ whole genome shotgun (WGS) entry which is preliminary data.</text>
</comment>
<protein>
    <submittedName>
        <fullName evidence="2">Uncharacterized protein</fullName>
    </submittedName>
</protein>
<accession>A0A9J6EI04</accession>
<name>A0A9J6EI04_RHIMP</name>
<dbReference type="AlphaFoldDB" id="A0A9J6EI04"/>
<organism evidence="2 3">
    <name type="scientific">Rhipicephalus microplus</name>
    <name type="common">Cattle tick</name>
    <name type="synonym">Boophilus microplus</name>
    <dbReference type="NCBI Taxonomy" id="6941"/>
    <lineage>
        <taxon>Eukaryota</taxon>
        <taxon>Metazoa</taxon>
        <taxon>Ecdysozoa</taxon>
        <taxon>Arthropoda</taxon>
        <taxon>Chelicerata</taxon>
        <taxon>Arachnida</taxon>
        <taxon>Acari</taxon>
        <taxon>Parasitiformes</taxon>
        <taxon>Ixodida</taxon>
        <taxon>Ixodoidea</taxon>
        <taxon>Ixodidae</taxon>
        <taxon>Rhipicephalinae</taxon>
        <taxon>Rhipicephalus</taxon>
        <taxon>Boophilus</taxon>
    </lineage>
</organism>
<feature type="compositionally biased region" description="Low complexity" evidence="1">
    <location>
        <begin position="16"/>
        <end position="26"/>
    </location>
</feature>
<evidence type="ECO:0000313" key="2">
    <source>
        <dbReference type="EMBL" id="KAH8034089.1"/>
    </source>
</evidence>
<sequence>MERARVELAAEEEAVEAAQLASVSQRAGRRSRSGSRSKSGRRSLYRSPVSRNRSASIGGGGSAAGRQITWADKVKGGPITGRTCEQSQEHVGCNRDKDRITQSEKENHSLKTSIGGLLKTVAELKRSLQTGNSTSEGRKPDSPAEVPRSVDVPKENVADEETPARKKRVLSIARAQAKVGSEPKKKMATLQKSMNQIIIRLERIEERENITDQRLGKIEVHLNETLLAAMER</sequence>
<evidence type="ECO:0000256" key="1">
    <source>
        <dbReference type="SAM" id="MobiDB-lite"/>
    </source>
</evidence>
<gene>
    <name evidence="2" type="ORF">HPB51_020106</name>
</gene>
<keyword evidence="3" id="KW-1185">Reference proteome</keyword>
<evidence type="ECO:0000313" key="3">
    <source>
        <dbReference type="Proteomes" id="UP000821866"/>
    </source>
</evidence>
<dbReference type="Proteomes" id="UP000821866">
    <property type="component" value="Chromosome 2"/>
</dbReference>
<feature type="region of interest" description="Disordered" evidence="1">
    <location>
        <begin position="1"/>
        <end position="165"/>
    </location>
</feature>
<proteinExistence type="predicted"/>
<reference evidence="2" key="1">
    <citation type="journal article" date="2020" name="Cell">
        <title>Large-Scale Comparative Analyses of Tick Genomes Elucidate Their Genetic Diversity and Vector Capacities.</title>
        <authorList>
            <consortium name="Tick Genome and Microbiome Consortium (TIGMIC)"/>
            <person name="Jia N."/>
            <person name="Wang J."/>
            <person name="Shi W."/>
            <person name="Du L."/>
            <person name="Sun Y."/>
            <person name="Zhan W."/>
            <person name="Jiang J.F."/>
            <person name="Wang Q."/>
            <person name="Zhang B."/>
            <person name="Ji P."/>
            <person name="Bell-Sakyi L."/>
            <person name="Cui X.M."/>
            <person name="Yuan T.T."/>
            <person name="Jiang B.G."/>
            <person name="Yang W.F."/>
            <person name="Lam T.T."/>
            <person name="Chang Q.C."/>
            <person name="Ding S.J."/>
            <person name="Wang X.J."/>
            <person name="Zhu J.G."/>
            <person name="Ruan X.D."/>
            <person name="Zhao L."/>
            <person name="Wei J.T."/>
            <person name="Ye R.Z."/>
            <person name="Que T.C."/>
            <person name="Du C.H."/>
            <person name="Zhou Y.H."/>
            <person name="Cheng J.X."/>
            <person name="Dai P.F."/>
            <person name="Guo W.B."/>
            <person name="Han X.H."/>
            <person name="Huang E.J."/>
            <person name="Li L.F."/>
            <person name="Wei W."/>
            <person name="Gao Y.C."/>
            <person name="Liu J.Z."/>
            <person name="Shao H.Z."/>
            <person name="Wang X."/>
            <person name="Wang C.C."/>
            <person name="Yang T.C."/>
            <person name="Huo Q.B."/>
            <person name="Li W."/>
            <person name="Chen H.Y."/>
            <person name="Chen S.E."/>
            <person name="Zhou L.G."/>
            <person name="Ni X.B."/>
            <person name="Tian J.H."/>
            <person name="Sheng Y."/>
            <person name="Liu T."/>
            <person name="Pan Y.S."/>
            <person name="Xia L.Y."/>
            <person name="Li J."/>
            <person name="Zhao F."/>
            <person name="Cao W.C."/>
        </authorList>
    </citation>
    <scope>NUCLEOTIDE SEQUENCE</scope>
    <source>
        <strain evidence="2">Rmic-2018</strain>
    </source>
</reference>